<evidence type="ECO:0000313" key="1">
    <source>
        <dbReference type="EMBL" id="GFP33707.1"/>
    </source>
</evidence>
<gene>
    <name evidence="1" type="ORF">HKBW3S42_02046</name>
</gene>
<comment type="caution">
    <text evidence="1">The sequence shown here is derived from an EMBL/GenBank/DDBJ whole genome shotgun (WGS) entry which is preliminary data.</text>
</comment>
<dbReference type="AlphaFoldDB" id="A0A6V8PN83"/>
<organism evidence="1 2">
    <name type="scientific">Candidatus Hakubella thermalkaliphila</name>
    <dbReference type="NCBI Taxonomy" id="2754717"/>
    <lineage>
        <taxon>Bacteria</taxon>
        <taxon>Bacillati</taxon>
        <taxon>Actinomycetota</taxon>
        <taxon>Actinomycetota incertae sedis</taxon>
        <taxon>Candidatus Hakubellales</taxon>
        <taxon>Candidatus Hakubellaceae</taxon>
        <taxon>Candidatus Hakubella</taxon>
    </lineage>
</organism>
<proteinExistence type="predicted"/>
<name>A0A6V8PN83_9ACTN</name>
<reference evidence="1 2" key="1">
    <citation type="journal article" date="2020" name="Front. Microbiol.">
        <title>Single-cell genomics of novel Actinobacteria with the Wood-Ljungdahl pathway discovered in a serpentinizing system.</title>
        <authorList>
            <person name="Merino N."/>
            <person name="Kawai M."/>
            <person name="Boyd E.S."/>
            <person name="Colman D.R."/>
            <person name="McGlynn S.E."/>
            <person name="Nealson K.H."/>
            <person name="Kurokawa K."/>
            <person name="Hongoh Y."/>
        </authorList>
    </citation>
    <scope>NUCLEOTIDE SEQUENCE [LARGE SCALE GENOMIC DNA]</scope>
    <source>
        <strain evidence="1 2">S42</strain>
    </source>
</reference>
<dbReference type="EMBL" id="BLSA01000665">
    <property type="protein sequence ID" value="GFP33707.1"/>
    <property type="molecule type" value="Genomic_DNA"/>
</dbReference>
<evidence type="ECO:0000313" key="2">
    <source>
        <dbReference type="Proteomes" id="UP000568877"/>
    </source>
</evidence>
<dbReference type="Proteomes" id="UP000568877">
    <property type="component" value="Unassembled WGS sequence"/>
</dbReference>
<protein>
    <submittedName>
        <fullName evidence="1">Uncharacterized protein</fullName>
    </submittedName>
</protein>
<sequence length="49" mass="5558">LRDECQLKVKEPLSLLINKQRLNLAGEIADKVLKKSRQKAESCYLSSAE</sequence>
<accession>A0A6V8PN83</accession>
<feature type="non-terminal residue" evidence="1">
    <location>
        <position position="1"/>
    </location>
</feature>